<dbReference type="EMBL" id="PKUS01000018">
    <property type="protein sequence ID" value="PLW68195.1"/>
    <property type="molecule type" value="Genomic_DNA"/>
</dbReference>
<comment type="caution">
    <text evidence="1">The sequence shown here is derived from an EMBL/GenBank/DDBJ whole genome shotgun (WGS) entry which is preliminary data.</text>
</comment>
<dbReference type="Pfam" id="PF09424">
    <property type="entry name" value="YqeY"/>
    <property type="match status" value="1"/>
</dbReference>
<dbReference type="AlphaFoldDB" id="A0A2N5X131"/>
<organism evidence="1 2">
    <name type="scientific">Pseudohalioglobus lutimaris</name>
    <dbReference type="NCBI Taxonomy" id="1737061"/>
    <lineage>
        <taxon>Bacteria</taxon>
        <taxon>Pseudomonadati</taxon>
        <taxon>Pseudomonadota</taxon>
        <taxon>Gammaproteobacteria</taxon>
        <taxon>Cellvibrionales</taxon>
        <taxon>Halieaceae</taxon>
        <taxon>Pseudohalioglobus</taxon>
    </lineage>
</organism>
<dbReference type="PANTHER" id="PTHR28055:SF1">
    <property type="entry name" value="ALTERED INHERITANCE OF MITOCHONDRIA PROTEIN 41, MITOCHONDRIAL"/>
    <property type="match status" value="1"/>
</dbReference>
<dbReference type="InterPro" id="IPR019004">
    <property type="entry name" value="YqeY/Aim41"/>
</dbReference>
<dbReference type="GO" id="GO:0016884">
    <property type="term" value="F:carbon-nitrogen ligase activity, with glutamine as amido-N-donor"/>
    <property type="evidence" value="ECO:0007669"/>
    <property type="project" value="InterPro"/>
</dbReference>
<reference evidence="1 2" key="1">
    <citation type="submission" date="2018-01" db="EMBL/GenBank/DDBJ databases">
        <title>The draft genome sequence of Halioglobus lutimaris HF004.</title>
        <authorList>
            <person name="Du Z.-J."/>
            <person name="Shi M.-J."/>
        </authorList>
    </citation>
    <scope>NUCLEOTIDE SEQUENCE [LARGE SCALE GENOMIC DNA]</scope>
    <source>
        <strain evidence="1 2">HF004</strain>
    </source>
</reference>
<protein>
    <submittedName>
        <fullName evidence="1">GatB/YqeY domain-containing protein</fullName>
    </submittedName>
</protein>
<name>A0A2N5X131_9GAMM</name>
<accession>A0A2N5X131</accession>
<evidence type="ECO:0000313" key="1">
    <source>
        <dbReference type="EMBL" id="PLW68195.1"/>
    </source>
</evidence>
<evidence type="ECO:0000313" key="2">
    <source>
        <dbReference type="Proteomes" id="UP000235005"/>
    </source>
</evidence>
<gene>
    <name evidence="1" type="ORF">C0039_13475</name>
</gene>
<dbReference type="InterPro" id="IPR042184">
    <property type="entry name" value="YqeY/Aim41_N"/>
</dbReference>
<dbReference type="OrthoDB" id="9788127at2"/>
<dbReference type="Gene3D" id="1.10.1510.10">
    <property type="entry name" value="Uncharacterised protein YqeY/AIM41 PF09424, N-terminal domain"/>
    <property type="match status" value="1"/>
</dbReference>
<dbReference type="Proteomes" id="UP000235005">
    <property type="component" value="Unassembled WGS sequence"/>
</dbReference>
<keyword evidence="2" id="KW-1185">Reference proteome</keyword>
<dbReference type="InterPro" id="IPR023168">
    <property type="entry name" value="GatB_Yqey_C_2"/>
</dbReference>
<proteinExistence type="predicted"/>
<dbReference type="Gene3D" id="1.10.10.410">
    <property type="match status" value="1"/>
</dbReference>
<sequence>MTEQSLTETIRAAMKAAMKARDKDRLGTIRLIQAEFKRIEVDERIDVDDARALAVLDKMVKQRRDSAQQYQDAGRTELADKENAEIAVLQEFLPQQLSEDEIIALIDEAIAASGASGMAAMGPVMGQLKPKLQGRADMGAVSGLVKARLLG</sequence>
<dbReference type="PANTHER" id="PTHR28055">
    <property type="entry name" value="ALTERED INHERITANCE OF MITOCHONDRIA PROTEIN 41, MITOCHONDRIAL"/>
    <property type="match status" value="1"/>
</dbReference>
<dbReference type="SUPFAM" id="SSF89095">
    <property type="entry name" value="GatB/YqeY motif"/>
    <property type="match status" value="1"/>
</dbReference>
<dbReference type="RefSeq" id="WP_075999391.1">
    <property type="nucleotide sequence ID" value="NZ_PKUS01000018.1"/>
</dbReference>
<dbReference type="InterPro" id="IPR003789">
    <property type="entry name" value="Asn/Gln_tRNA_amidoTrase-B-like"/>
</dbReference>